<dbReference type="AlphaFoldDB" id="A0AAP5WBM4"/>
<dbReference type="Proteomes" id="UP001275867">
    <property type="component" value="Unassembled WGS sequence"/>
</dbReference>
<comment type="caution">
    <text evidence="3">The sequence shown here is derived from an EMBL/GenBank/DDBJ whole genome shotgun (WGS) entry which is preliminary data.</text>
</comment>
<evidence type="ECO:0000313" key="4">
    <source>
        <dbReference type="Proteomes" id="UP001275867"/>
    </source>
</evidence>
<accession>A0AAP5WBM4</accession>
<sequence>MKTVKDDEQQDGLTREDYQKRKQAENEQFEKRDRKRVQVERDYARTHAEDASPEEEPTIRSTAERKSRNLGKRLNWIIFGLLVAIVIVYLILFFVE</sequence>
<keyword evidence="2" id="KW-0812">Transmembrane</keyword>
<keyword evidence="2" id="KW-1133">Transmembrane helix</keyword>
<feature type="compositionally biased region" description="Basic and acidic residues" evidence="1">
    <location>
        <begin position="1"/>
        <end position="50"/>
    </location>
</feature>
<protein>
    <submittedName>
        <fullName evidence="3">Uncharacterized protein</fullName>
    </submittedName>
</protein>
<gene>
    <name evidence="3" type="ORF">GA842_05535</name>
</gene>
<organism evidence="3 4">
    <name type="scientific">Pediococcus parvulus</name>
    <dbReference type="NCBI Taxonomy" id="54062"/>
    <lineage>
        <taxon>Bacteria</taxon>
        <taxon>Bacillati</taxon>
        <taxon>Bacillota</taxon>
        <taxon>Bacilli</taxon>
        <taxon>Lactobacillales</taxon>
        <taxon>Lactobacillaceae</taxon>
        <taxon>Pediococcus</taxon>
    </lineage>
</organism>
<feature type="transmembrane region" description="Helical" evidence="2">
    <location>
        <begin position="74"/>
        <end position="95"/>
    </location>
</feature>
<name>A0AAP5WBM4_9LACO</name>
<dbReference type="EMBL" id="WERX01000015">
    <property type="protein sequence ID" value="MDV7694358.1"/>
    <property type="molecule type" value="Genomic_DNA"/>
</dbReference>
<keyword evidence="2" id="KW-0472">Membrane</keyword>
<dbReference type="RefSeq" id="WP_147206725.1">
    <property type="nucleotide sequence ID" value="NZ_CP158977.1"/>
</dbReference>
<feature type="region of interest" description="Disordered" evidence="1">
    <location>
        <begin position="1"/>
        <end position="64"/>
    </location>
</feature>
<evidence type="ECO:0000256" key="1">
    <source>
        <dbReference type="SAM" id="MobiDB-lite"/>
    </source>
</evidence>
<evidence type="ECO:0000256" key="2">
    <source>
        <dbReference type="SAM" id="Phobius"/>
    </source>
</evidence>
<proteinExistence type="predicted"/>
<reference evidence="3" key="1">
    <citation type="submission" date="2019-10" db="EMBL/GenBank/DDBJ databases">
        <title>Malate fermentation in French cider.</title>
        <authorList>
            <person name="Cousin F.J."/>
            <person name="Medina Fernandez S."/>
            <person name="Misery B."/>
            <person name="Laplace J.-M."/>
            <person name="Cretenet M."/>
        </authorList>
    </citation>
    <scope>NUCLEOTIDE SEQUENCE</scope>
    <source>
        <strain evidence="3">UCMA15901</strain>
    </source>
</reference>
<evidence type="ECO:0000313" key="3">
    <source>
        <dbReference type="EMBL" id="MDV7694358.1"/>
    </source>
</evidence>